<dbReference type="InterPro" id="IPR036390">
    <property type="entry name" value="WH_DNA-bd_sf"/>
</dbReference>
<dbReference type="InterPro" id="IPR036388">
    <property type="entry name" value="WH-like_DNA-bd_sf"/>
</dbReference>
<dbReference type="EMBL" id="BKAJ01000121">
    <property type="protein sequence ID" value="GEP59184.1"/>
    <property type="molecule type" value="Genomic_DNA"/>
</dbReference>
<dbReference type="GO" id="GO:0032259">
    <property type="term" value="P:methylation"/>
    <property type="evidence" value="ECO:0007669"/>
    <property type="project" value="UniProtKB-KW"/>
</dbReference>
<dbReference type="PANTHER" id="PTHR43712">
    <property type="entry name" value="PUTATIVE (AFU_ORTHOLOGUE AFUA_4G14580)-RELATED"/>
    <property type="match status" value="1"/>
</dbReference>
<dbReference type="Pfam" id="PF08100">
    <property type="entry name" value="Dimerisation"/>
    <property type="match status" value="1"/>
</dbReference>
<dbReference type="InterPro" id="IPR016461">
    <property type="entry name" value="COMT-like"/>
</dbReference>
<protein>
    <recommendedName>
        <fullName evidence="8">O-methyltransferase</fullName>
    </recommendedName>
</protein>
<keyword evidence="7" id="KW-1185">Reference proteome</keyword>
<evidence type="ECO:0000256" key="1">
    <source>
        <dbReference type="ARBA" id="ARBA00022603"/>
    </source>
</evidence>
<accession>A0A512NJQ9</accession>
<sequence length="340" mass="35993">MTVKPLDDVRQISALTYGFIASKALFAAVDLDLFTRIAGGVTDLDALAGATGVAPNRLRTLLTALKTAGLVTETDGAFGNSPAAATYLVAGAPGDFRDYISVVNGGFLYEGLRHLGKAMRGERIFPDKGFYEGIVYSESGVGGEAFSKAQHAGSLGPAQLMARRVDLGDARTFLDVGGGSGAYTLAFLRKNPKLRATILDFPQTVETARRYAAEAAMADRVSHVAGNALSTPWPRDQDVVLMSYVWSAVGGNDIRTLASRAFDALKPGGLVLVHDFMVDDDHAGPAFAAWYLLASLPDNPEAECLSPGFVERCLNDAGFAVDGTEPMLAEITALTRARKP</sequence>
<keyword evidence="2" id="KW-0808">Transferase</keyword>
<evidence type="ECO:0000313" key="7">
    <source>
        <dbReference type="Proteomes" id="UP000321058"/>
    </source>
</evidence>
<gene>
    <name evidence="6" type="ORF">RSO01_63500</name>
</gene>
<dbReference type="AlphaFoldDB" id="A0A512NJQ9"/>
<feature type="domain" description="O-methyltransferase dimerisation" evidence="5">
    <location>
        <begin position="15"/>
        <end position="89"/>
    </location>
</feature>
<dbReference type="Proteomes" id="UP000321058">
    <property type="component" value="Unassembled WGS sequence"/>
</dbReference>
<evidence type="ECO:0000256" key="2">
    <source>
        <dbReference type="ARBA" id="ARBA00022679"/>
    </source>
</evidence>
<evidence type="ECO:0000256" key="3">
    <source>
        <dbReference type="ARBA" id="ARBA00022691"/>
    </source>
</evidence>
<dbReference type="GO" id="GO:0046983">
    <property type="term" value="F:protein dimerization activity"/>
    <property type="evidence" value="ECO:0007669"/>
    <property type="project" value="InterPro"/>
</dbReference>
<dbReference type="InterPro" id="IPR001077">
    <property type="entry name" value="COMT_C"/>
</dbReference>
<dbReference type="Pfam" id="PF00891">
    <property type="entry name" value="Methyltransf_2"/>
    <property type="match status" value="1"/>
</dbReference>
<dbReference type="OrthoDB" id="9766840at2"/>
<name>A0A512NJQ9_9HYPH</name>
<dbReference type="Gene3D" id="3.40.50.150">
    <property type="entry name" value="Vaccinia Virus protein VP39"/>
    <property type="match status" value="1"/>
</dbReference>
<dbReference type="RefSeq" id="WP_147154544.1">
    <property type="nucleotide sequence ID" value="NZ_BKAJ01000121.1"/>
</dbReference>
<dbReference type="GO" id="GO:0008171">
    <property type="term" value="F:O-methyltransferase activity"/>
    <property type="evidence" value="ECO:0007669"/>
    <property type="project" value="InterPro"/>
</dbReference>
<evidence type="ECO:0000259" key="5">
    <source>
        <dbReference type="Pfam" id="PF08100"/>
    </source>
</evidence>
<dbReference type="Gene3D" id="1.10.10.10">
    <property type="entry name" value="Winged helix-like DNA-binding domain superfamily/Winged helix DNA-binding domain"/>
    <property type="match status" value="1"/>
</dbReference>
<dbReference type="InterPro" id="IPR012967">
    <property type="entry name" value="COMT_dimerisation"/>
</dbReference>
<dbReference type="SUPFAM" id="SSF53335">
    <property type="entry name" value="S-adenosyl-L-methionine-dependent methyltransferases"/>
    <property type="match status" value="1"/>
</dbReference>
<evidence type="ECO:0000259" key="4">
    <source>
        <dbReference type="Pfam" id="PF00891"/>
    </source>
</evidence>
<proteinExistence type="predicted"/>
<dbReference type="InterPro" id="IPR029063">
    <property type="entry name" value="SAM-dependent_MTases_sf"/>
</dbReference>
<organism evidence="6 7">
    <name type="scientific">Reyranella soli</name>
    <dbReference type="NCBI Taxonomy" id="1230389"/>
    <lineage>
        <taxon>Bacteria</taxon>
        <taxon>Pseudomonadati</taxon>
        <taxon>Pseudomonadota</taxon>
        <taxon>Alphaproteobacteria</taxon>
        <taxon>Hyphomicrobiales</taxon>
        <taxon>Reyranellaceae</taxon>
        <taxon>Reyranella</taxon>
    </lineage>
</organism>
<feature type="domain" description="O-methyltransferase C-terminal" evidence="4">
    <location>
        <begin position="163"/>
        <end position="290"/>
    </location>
</feature>
<dbReference type="SUPFAM" id="SSF46785">
    <property type="entry name" value="Winged helix' DNA-binding domain"/>
    <property type="match status" value="1"/>
</dbReference>
<reference evidence="6 7" key="1">
    <citation type="submission" date="2019-07" db="EMBL/GenBank/DDBJ databases">
        <title>Whole genome shotgun sequence of Reyranella soli NBRC 108950.</title>
        <authorList>
            <person name="Hosoyama A."/>
            <person name="Uohara A."/>
            <person name="Ohji S."/>
            <person name="Ichikawa N."/>
        </authorList>
    </citation>
    <scope>NUCLEOTIDE SEQUENCE [LARGE SCALE GENOMIC DNA]</scope>
    <source>
        <strain evidence="6 7">NBRC 108950</strain>
    </source>
</reference>
<dbReference type="PROSITE" id="PS51683">
    <property type="entry name" value="SAM_OMT_II"/>
    <property type="match status" value="1"/>
</dbReference>
<keyword evidence="1" id="KW-0489">Methyltransferase</keyword>
<evidence type="ECO:0008006" key="8">
    <source>
        <dbReference type="Google" id="ProtNLM"/>
    </source>
</evidence>
<dbReference type="PANTHER" id="PTHR43712:SF2">
    <property type="entry name" value="O-METHYLTRANSFERASE CICE"/>
    <property type="match status" value="1"/>
</dbReference>
<evidence type="ECO:0000313" key="6">
    <source>
        <dbReference type="EMBL" id="GEP59184.1"/>
    </source>
</evidence>
<dbReference type="CDD" id="cd02440">
    <property type="entry name" value="AdoMet_MTases"/>
    <property type="match status" value="1"/>
</dbReference>
<keyword evidence="3" id="KW-0949">S-adenosyl-L-methionine</keyword>
<comment type="caution">
    <text evidence="6">The sequence shown here is derived from an EMBL/GenBank/DDBJ whole genome shotgun (WGS) entry which is preliminary data.</text>
</comment>